<gene>
    <name evidence="1" type="ORF">LTS18_006823</name>
</gene>
<evidence type="ECO:0000313" key="1">
    <source>
        <dbReference type="EMBL" id="KAK3061187.1"/>
    </source>
</evidence>
<dbReference type="EMBL" id="JAWDJW010008008">
    <property type="protein sequence ID" value="KAK3061187.1"/>
    <property type="molecule type" value="Genomic_DNA"/>
</dbReference>
<comment type="caution">
    <text evidence="1">The sequence shown here is derived from an EMBL/GenBank/DDBJ whole genome shotgun (WGS) entry which is preliminary data.</text>
</comment>
<organism evidence="1 2">
    <name type="scientific">Coniosporium uncinatum</name>
    <dbReference type="NCBI Taxonomy" id="93489"/>
    <lineage>
        <taxon>Eukaryota</taxon>
        <taxon>Fungi</taxon>
        <taxon>Dikarya</taxon>
        <taxon>Ascomycota</taxon>
        <taxon>Pezizomycotina</taxon>
        <taxon>Dothideomycetes</taxon>
        <taxon>Dothideomycetes incertae sedis</taxon>
        <taxon>Coniosporium</taxon>
    </lineage>
</organism>
<proteinExistence type="predicted"/>
<protein>
    <submittedName>
        <fullName evidence="1">Uncharacterized protein</fullName>
    </submittedName>
</protein>
<sequence>MGFFSYTNGADYARLATHHLRRDADLSNIKLIQVFPPTPVQSLQSISAALELSLALRAAAAADAQPCTATPSPRSFSWPSPAPQPISPADAAPVVDANANANAAGAEDATNAPDTLAAQTFAAEYVAAQRLAADEPLVARQLSGLGVGGLGGAASPFATAAGAGAGGAAGAAGCTPNAFERFNLGHHHDINTGDIIIGSTVRKSAAKVPGGSGCSPVWAGGSYNDAATFPGGQYPAWLAAQAGGA</sequence>
<keyword evidence="2" id="KW-1185">Reference proteome</keyword>
<reference evidence="1" key="1">
    <citation type="submission" date="2024-09" db="EMBL/GenBank/DDBJ databases">
        <title>Black Yeasts Isolated from many extreme environments.</title>
        <authorList>
            <person name="Coleine C."/>
            <person name="Stajich J.E."/>
            <person name="Selbmann L."/>
        </authorList>
    </citation>
    <scope>NUCLEOTIDE SEQUENCE</scope>
    <source>
        <strain evidence="1">CCFEE 5737</strain>
    </source>
</reference>
<name>A0ACC3D3L1_9PEZI</name>
<dbReference type="Proteomes" id="UP001186974">
    <property type="component" value="Unassembled WGS sequence"/>
</dbReference>
<evidence type="ECO:0000313" key="2">
    <source>
        <dbReference type="Proteomes" id="UP001186974"/>
    </source>
</evidence>
<accession>A0ACC3D3L1</accession>